<feature type="chain" id="PRO_5021762679" description="DUF3108 domain-containing protein" evidence="1">
    <location>
        <begin position="20"/>
        <end position="288"/>
    </location>
</feature>
<evidence type="ECO:0000313" key="4">
    <source>
        <dbReference type="Proteomes" id="UP000401717"/>
    </source>
</evidence>
<dbReference type="InterPro" id="IPR021457">
    <property type="entry name" value="DUF3108"/>
</dbReference>
<reference evidence="2" key="3">
    <citation type="submission" date="2021-08" db="EMBL/GenBank/DDBJ databases">
        <authorList>
            <person name="Tani A."/>
            <person name="Ola A."/>
            <person name="Ogura Y."/>
            <person name="Katsura K."/>
            <person name="Hayashi T."/>
        </authorList>
    </citation>
    <scope>NUCLEOTIDE SEQUENCE</scope>
    <source>
        <strain evidence="2">DSM 22415</strain>
    </source>
</reference>
<dbReference type="AlphaFoldDB" id="A0A564G1K2"/>
<reference evidence="2" key="2">
    <citation type="journal article" date="2021" name="Front. Microbiol.">
        <title>Comprehensive Comparative Genomics and Phenotyping of Methylobacterium Species.</title>
        <authorList>
            <person name="Alessa O."/>
            <person name="Ogura Y."/>
            <person name="Fujitani Y."/>
            <person name="Takami H."/>
            <person name="Hayashi T."/>
            <person name="Sahin N."/>
            <person name="Tani A."/>
        </authorList>
    </citation>
    <scope>NUCLEOTIDE SEQUENCE</scope>
    <source>
        <strain evidence="2">DSM 22415</strain>
    </source>
</reference>
<reference evidence="3 4" key="1">
    <citation type="submission" date="2019-06" db="EMBL/GenBank/DDBJ databases">
        <authorList>
            <person name="Rodrigo-Torres L."/>
            <person name="Arahal R. D."/>
            <person name="Lucena T."/>
        </authorList>
    </citation>
    <scope>NUCLEOTIDE SEQUENCE [LARGE SCALE GENOMIC DNA]</scope>
    <source>
        <strain evidence="3 4">SW08-7</strain>
    </source>
</reference>
<name>A0A564G1K2_9HYPH</name>
<gene>
    <name evidence="2" type="ORF">IFDJLNFL_3331</name>
    <name evidence="3" type="ORF">MTDSW087_03614</name>
</gene>
<keyword evidence="5" id="KW-1185">Reference proteome</keyword>
<evidence type="ECO:0000313" key="3">
    <source>
        <dbReference type="EMBL" id="VUF13906.1"/>
    </source>
</evidence>
<feature type="signal peptide" evidence="1">
    <location>
        <begin position="1"/>
        <end position="19"/>
    </location>
</feature>
<protein>
    <recommendedName>
        <fullName evidence="6">DUF3108 domain-containing protein</fullName>
    </recommendedName>
</protein>
<accession>A0A564G1K2</accession>
<dbReference type="RefSeq" id="WP_144766247.1">
    <property type="nucleotide sequence ID" value="NZ_BPQI01000100.1"/>
</dbReference>
<dbReference type="EMBL" id="CABFVH010000025">
    <property type="protein sequence ID" value="VUF13906.1"/>
    <property type="molecule type" value="Genomic_DNA"/>
</dbReference>
<dbReference type="Proteomes" id="UP001055303">
    <property type="component" value="Unassembled WGS sequence"/>
</dbReference>
<dbReference type="EMBL" id="BPQI01000100">
    <property type="protein sequence ID" value="GJD57430.1"/>
    <property type="molecule type" value="Genomic_DNA"/>
</dbReference>
<organism evidence="3 4">
    <name type="scientific">Methylobacterium dankookense</name>
    <dbReference type="NCBI Taxonomy" id="560405"/>
    <lineage>
        <taxon>Bacteria</taxon>
        <taxon>Pseudomonadati</taxon>
        <taxon>Pseudomonadota</taxon>
        <taxon>Alphaproteobacteria</taxon>
        <taxon>Hyphomicrobiales</taxon>
        <taxon>Methylobacteriaceae</taxon>
        <taxon>Methylobacterium</taxon>
    </lineage>
</organism>
<evidence type="ECO:0000256" key="1">
    <source>
        <dbReference type="SAM" id="SignalP"/>
    </source>
</evidence>
<dbReference type="Pfam" id="PF11306">
    <property type="entry name" value="DUF3108"/>
    <property type="match status" value="1"/>
</dbReference>
<evidence type="ECO:0000313" key="5">
    <source>
        <dbReference type="Proteomes" id="UP001055303"/>
    </source>
</evidence>
<dbReference type="Proteomes" id="UP000401717">
    <property type="component" value="Unassembled WGS sequence"/>
</dbReference>
<dbReference type="OrthoDB" id="7630100at2"/>
<evidence type="ECO:0008006" key="6">
    <source>
        <dbReference type="Google" id="ProtNLM"/>
    </source>
</evidence>
<sequence>MQGRLIPAGLAGAALLALAALGPAGRAAAEPSGRFTATYDILFLGLPVGEANLAMSQDGERYALDLGAGLRGLAGFFLDGSGTATMSGRRGRTGAVSGAFRVESRYAGKPIRVAMQIAEGRARDVTVEPEPTPRPDRVPVTAQDRTGIVDPLSMLAVPAGSGPLAPGLCDRRIAAFDGASRADLVLSRGSLVTLPDGAYRGPVLDCRVRWVPIAGHRANGPNVRRMAANDDMQVRLAPALDGILLPLSISVATGWGTLRIEARRWGGPDLPAAEAGRPSVKVSLPAAR</sequence>
<proteinExistence type="predicted"/>
<evidence type="ECO:0000313" key="2">
    <source>
        <dbReference type="EMBL" id="GJD57430.1"/>
    </source>
</evidence>
<keyword evidence="1" id="KW-0732">Signal</keyword>